<accession>A0A5C4R0U2</accession>
<feature type="domain" description="Phosphatidic acid phosphatase type 2/haloperoxidase" evidence="2">
    <location>
        <begin position="105"/>
        <end position="219"/>
    </location>
</feature>
<keyword evidence="1" id="KW-1133">Transmembrane helix</keyword>
<feature type="transmembrane region" description="Helical" evidence="1">
    <location>
        <begin position="151"/>
        <end position="169"/>
    </location>
</feature>
<protein>
    <submittedName>
        <fullName evidence="3">Phosphatase PAP2 family protein</fullName>
    </submittedName>
</protein>
<dbReference type="CDD" id="cd03392">
    <property type="entry name" value="PAP2_like_2"/>
    <property type="match status" value="1"/>
</dbReference>
<dbReference type="PROSITE" id="PS51257">
    <property type="entry name" value="PROKAR_LIPOPROTEIN"/>
    <property type="match status" value="1"/>
</dbReference>
<feature type="transmembrane region" description="Helical" evidence="1">
    <location>
        <begin position="21"/>
        <end position="44"/>
    </location>
</feature>
<dbReference type="PANTHER" id="PTHR14969:SF13">
    <property type="entry name" value="AT30094P"/>
    <property type="match status" value="1"/>
</dbReference>
<evidence type="ECO:0000256" key="1">
    <source>
        <dbReference type="SAM" id="Phobius"/>
    </source>
</evidence>
<feature type="transmembrane region" description="Helical" evidence="1">
    <location>
        <begin position="176"/>
        <end position="198"/>
    </location>
</feature>
<evidence type="ECO:0000313" key="3">
    <source>
        <dbReference type="EMBL" id="TNH37552.1"/>
    </source>
</evidence>
<dbReference type="Gene3D" id="1.20.144.10">
    <property type="entry name" value="Phosphatidic acid phosphatase type 2/haloperoxidase"/>
    <property type="match status" value="2"/>
</dbReference>
<reference evidence="3 4" key="1">
    <citation type="submission" date="2019-06" db="EMBL/GenBank/DDBJ databases">
        <authorList>
            <person name="Li J."/>
        </authorList>
    </citation>
    <scope>NUCLEOTIDE SEQUENCE [LARGE SCALE GENOMIC DNA]</scope>
    <source>
        <strain evidence="3 4">CGMCC 1.8012</strain>
    </source>
</reference>
<dbReference type="SUPFAM" id="SSF48317">
    <property type="entry name" value="Acid phosphatase/Vanadium-dependent haloperoxidase"/>
    <property type="match status" value="1"/>
</dbReference>
<comment type="caution">
    <text evidence="3">The sequence shown here is derived from an EMBL/GenBank/DDBJ whole genome shotgun (WGS) entry which is preliminary data.</text>
</comment>
<name>A0A5C4R0U2_9RHOB</name>
<proteinExistence type="predicted"/>
<dbReference type="PANTHER" id="PTHR14969">
    <property type="entry name" value="SPHINGOSINE-1-PHOSPHATE PHOSPHOHYDROLASE"/>
    <property type="match status" value="1"/>
</dbReference>
<sequence length="233" mass="25053">MRAYPPQNPLRKLGQLIAFHRLLVIALTCWTAFACTAILMVMGYTARLDAWSLLAFRDAPALTLSGPAWLSVAIRDMTALGGFSVRNLLAIMAMAILLTLRRHRQVLVVLTAIVSGMLLEYWLKECFGRPRPAIVPHLMSINGNSFPSGHVFNGSVVYISIALAFAGMSRKTTTRLMIMGTAIATCIMIGTTRVALGVHYLTDAVAGLVGGAGWALLVYALLSSSPINPPASP</sequence>
<dbReference type="InterPro" id="IPR000326">
    <property type="entry name" value="PAP2/HPO"/>
</dbReference>
<feature type="transmembrane region" description="Helical" evidence="1">
    <location>
        <begin position="204"/>
        <end position="222"/>
    </location>
</feature>
<evidence type="ECO:0000313" key="4">
    <source>
        <dbReference type="Proteomes" id="UP000304880"/>
    </source>
</evidence>
<organism evidence="3 4">
    <name type="scientific">Paracoccus haeundaensis</name>
    <dbReference type="NCBI Taxonomy" id="225362"/>
    <lineage>
        <taxon>Bacteria</taxon>
        <taxon>Pseudomonadati</taxon>
        <taxon>Pseudomonadota</taxon>
        <taxon>Alphaproteobacteria</taxon>
        <taxon>Rhodobacterales</taxon>
        <taxon>Paracoccaceae</taxon>
        <taxon>Paracoccus</taxon>
    </lineage>
</organism>
<gene>
    <name evidence="3" type="ORF">FHD67_19670</name>
</gene>
<dbReference type="EMBL" id="VDDC01000073">
    <property type="protein sequence ID" value="TNH37552.1"/>
    <property type="molecule type" value="Genomic_DNA"/>
</dbReference>
<dbReference type="AlphaFoldDB" id="A0A5C4R0U2"/>
<evidence type="ECO:0000259" key="2">
    <source>
        <dbReference type="SMART" id="SM00014"/>
    </source>
</evidence>
<keyword evidence="4" id="KW-1185">Reference proteome</keyword>
<dbReference type="Proteomes" id="UP000304880">
    <property type="component" value="Unassembled WGS sequence"/>
</dbReference>
<dbReference type="SMART" id="SM00014">
    <property type="entry name" value="acidPPc"/>
    <property type="match status" value="1"/>
</dbReference>
<keyword evidence="1" id="KW-0472">Membrane</keyword>
<dbReference type="InterPro" id="IPR036938">
    <property type="entry name" value="PAP2/HPO_sf"/>
</dbReference>
<dbReference type="Pfam" id="PF01569">
    <property type="entry name" value="PAP2"/>
    <property type="match status" value="1"/>
</dbReference>
<feature type="transmembrane region" description="Helical" evidence="1">
    <location>
        <begin position="79"/>
        <end position="99"/>
    </location>
</feature>
<keyword evidence="1" id="KW-0812">Transmembrane</keyword>
<feature type="transmembrane region" description="Helical" evidence="1">
    <location>
        <begin position="106"/>
        <end position="123"/>
    </location>
</feature>